<reference evidence="1" key="2">
    <citation type="journal article" date="2015" name="Data Brief">
        <title>Shoot transcriptome of the giant reed, Arundo donax.</title>
        <authorList>
            <person name="Barrero R.A."/>
            <person name="Guerrero F.D."/>
            <person name="Moolhuijzen P."/>
            <person name="Goolsby J.A."/>
            <person name="Tidwell J."/>
            <person name="Bellgard S.E."/>
            <person name="Bellgard M.I."/>
        </authorList>
    </citation>
    <scope>NUCLEOTIDE SEQUENCE</scope>
    <source>
        <tissue evidence="1">Shoot tissue taken approximately 20 cm above the soil surface</tissue>
    </source>
</reference>
<protein>
    <submittedName>
        <fullName evidence="1">Uncharacterized protein</fullName>
    </submittedName>
</protein>
<evidence type="ECO:0000313" key="1">
    <source>
        <dbReference type="EMBL" id="JAD89895.1"/>
    </source>
</evidence>
<dbReference type="EMBL" id="GBRH01208000">
    <property type="protein sequence ID" value="JAD89895.1"/>
    <property type="molecule type" value="Transcribed_RNA"/>
</dbReference>
<proteinExistence type="predicted"/>
<dbReference type="Gene3D" id="1.10.340.30">
    <property type="entry name" value="Hypothetical protein, domain 2"/>
    <property type="match status" value="1"/>
</dbReference>
<reference evidence="1" key="1">
    <citation type="submission" date="2014-09" db="EMBL/GenBank/DDBJ databases">
        <authorList>
            <person name="Magalhaes I.L.F."/>
            <person name="Oliveira U."/>
            <person name="Santos F.R."/>
            <person name="Vidigal T.H.D.A."/>
            <person name="Brescovit A.D."/>
            <person name="Santos A.J."/>
        </authorList>
    </citation>
    <scope>NUCLEOTIDE SEQUENCE</scope>
    <source>
        <tissue evidence="1">Shoot tissue taken approximately 20 cm above the soil surface</tissue>
    </source>
</reference>
<dbReference type="AlphaFoldDB" id="A0A0A9DW54"/>
<organism evidence="1">
    <name type="scientific">Arundo donax</name>
    <name type="common">Giant reed</name>
    <name type="synonym">Donax arundinaceus</name>
    <dbReference type="NCBI Taxonomy" id="35708"/>
    <lineage>
        <taxon>Eukaryota</taxon>
        <taxon>Viridiplantae</taxon>
        <taxon>Streptophyta</taxon>
        <taxon>Embryophyta</taxon>
        <taxon>Tracheophyta</taxon>
        <taxon>Spermatophyta</taxon>
        <taxon>Magnoliopsida</taxon>
        <taxon>Liliopsida</taxon>
        <taxon>Poales</taxon>
        <taxon>Poaceae</taxon>
        <taxon>PACMAD clade</taxon>
        <taxon>Arundinoideae</taxon>
        <taxon>Arundineae</taxon>
        <taxon>Arundo</taxon>
    </lineage>
</organism>
<name>A0A0A9DW54_ARUDO</name>
<accession>A0A0A9DW54</accession>
<sequence length="45" mass="5489">MLFELLTRSQALAELTWPAILSKREEFRCLRVLTTHSYLNLRRRR</sequence>